<name>A0A1H7FPH0_9RHOB</name>
<proteinExistence type="predicted"/>
<dbReference type="AlphaFoldDB" id="A0A1H7FPH0"/>
<dbReference type="Proteomes" id="UP000199283">
    <property type="component" value="Unassembled WGS sequence"/>
</dbReference>
<organism evidence="1 2">
    <name type="scientific">Jannaschia helgolandensis</name>
    <dbReference type="NCBI Taxonomy" id="188906"/>
    <lineage>
        <taxon>Bacteria</taxon>
        <taxon>Pseudomonadati</taxon>
        <taxon>Pseudomonadota</taxon>
        <taxon>Alphaproteobacteria</taxon>
        <taxon>Rhodobacterales</taxon>
        <taxon>Roseobacteraceae</taxon>
        <taxon>Jannaschia</taxon>
    </lineage>
</organism>
<evidence type="ECO:0000313" key="1">
    <source>
        <dbReference type="EMBL" id="SEK26372.1"/>
    </source>
</evidence>
<keyword evidence="2" id="KW-1185">Reference proteome</keyword>
<accession>A0A1H7FPH0</accession>
<dbReference type="STRING" id="188906.SAMN04488526_0139"/>
<sequence>MKRLIQHGLMFANLFEVSSPALIERYNRALDHLTGKRTKLDNFHIDLSGFSPEVGDELGDMDYLNPGGCNRQIILLSTQQKDAPLLEMKFSTTQNIIRDFIAANEAQLFTLTARDAVAGELQNSVFSVPEPQSLLDIRSVTVEADTTTGIVRDAAKLDKLIARFRDEPDAWWDDVLVAQMIGLARTTGDVTRAPVTFETPSFRQDDFWTAHHGGLYVFRSVGSPAVLANVPFEASGIDVHDLANRNGVANFLQVNGLTQPIVEGRGEAAAGILREKMEHLAIDALGRAGQLPEAIDDRSLRRAMQARGAGLPPSVHALGAMLAWAEGRGDWPRIDSANPAYFHTLRAAPGPLRDLTNMLLAELAPQDFRQLHICHKPLFYDLYRASPEPLKAWVAERLTKDYAADRAGVWKHLYASDVAAPMPQVVLTKAVRAKGPWG</sequence>
<reference evidence="1 2" key="1">
    <citation type="submission" date="2016-10" db="EMBL/GenBank/DDBJ databases">
        <authorList>
            <person name="de Groot N.N."/>
        </authorList>
    </citation>
    <scope>NUCLEOTIDE SEQUENCE [LARGE SCALE GENOMIC DNA]</scope>
    <source>
        <strain evidence="1 2">DSM 14858</strain>
    </source>
</reference>
<dbReference type="InterPro" id="IPR046578">
    <property type="entry name" value="DUF6638"/>
</dbReference>
<dbReference type="OrthoDB" id="8430253at2"/>
<evidence type="ECO:0000313" key="2">
    <source>
        <dbReference type="Proteomes" id="UP000199283"/>
    </source>
</evidence>
<dbReference type="Pfam" id="PF20343">
    <property type="entry name" value="DUF6638"/>
    <property type="match status" value="1"/>
</dbReference>
<protein>
    <submittedName>
        <fullName evidence="1">Uncharacterized protein</fullName>
    </submittedName>
</protein>
<dbReference type="RefSeq" id="WP_092758825.1">
    <property type="nucleotide sequence ID" value="NZ_FNZQ01000001.1"/>
</dbReference>
<dbReference type="EMBL" id="FNZQ01000001">
    <property type="protein sequence ID" value="SEK26372.1"/>
    <property type="molecule type" value="Genomic_DNA"/>
</dbReference>
<gene>
    <name evidence="1" type="ORF">SAMN04488526_0139</name>
</gene>